<dbReference type="SUPFAM" id="SSF56037">
    <property type="entry name" value="PheT/TilS domain"/>
    <property type="match status" value="1"/>
</dbReference>
<evidence type="ECO:0000313" key="10">
    <source>
        <dbReference type="EMBL" id="SMC28981.1"/>
    </source>
</evidence>
<dbReference type="NCBIfam" id="TIGR02432">
    <property type="entry name" value="lysidine_TilS_N"/>
    <property type="match status" value="1"/>
</dbReference>
<dbReference type="RefSeq" id="WP_084117720.1">
    <property type="nucleotide sequence ID" value="NZ_FWXH01000033.1"/>
</dbReference>
<evidence type="ECO:0000256" key="1">
    <source>
        <dbReference type="ARBA" id="ARBA00004496"/>
    </source>
</evidence>
<dbReference type="STRING" id="1121291.SAMN02745134_03740"/>
<dbReference type="GO" id="GO:0005524">
    <property type="term" value="F:ATP binding"/>
    <property type="evidence" value="ECO:0007669"/>
    <property type="project" value="UniProtKB-UniRule"/>
</dbReference>
<evidence type="ECO:0000256" key="7">
    <source>
        <dbReference type="ARBA" id="ARBA00048539"/>
    </source>
</evidence>
<dbReference type="GO" id="GO:0005737">
    <property type="term" value="C:cytoplasm"/>
    <property type="evidence" value="ECO:0007669"/>
    <property type="project" value="UniProtKB-SubCell"/>
</dbReference>
<dbReference type="SUPFAM" id="SSF52402">
    <property type="entry name" value="Adenine nucleotide alpha hydrolases-like"/>
    <property type="match status" value="1"/>
</dbReference>
<evidence type="ECO:0000256" key="5">
    <source>
        <dbReference type="ARBA" id="ARBA00022741"/>
    </source>
</evidence>
<evidence type="ECO:0000259" key="9">
    <source>
        <dbReference type="SMART" id="SM00977"/>
    </source>
</evidence>
<sequence length="460" mass="53894">MLHKVLRTIRENAMFNEGDKVIVAVSGGPDSICLLRVLYELKDKLKIELAVAHLNHNIRGKAADEDAEYVRQFCLNLKIDFFIKKVDVNGLSREKGISSEMAGREARYKFFNDLKQQINADKIAIAHNANDQAETVLMRIMRGTGIEGLVGIRPVRDNIYVRPLIKVKRDDIEDYCRKNELNPRIDKTNLENIYRRNKIRLELIPYIKENFNSDIIMTLNRLSDTLKIDYEYMESISLEKYKLYCKEKQKKVTISKEAFLEHEAIVTRIIRKALSYITGSTYNFEKKHILDIIKAQKGKTGTFVSLPQNIEVCNNYGDLSIYNNTCKTKKDILEYELDYHKINVVGKNKIIFRIIENNQMMNFHENKFTRYFSYDDIKGKVTLRYRKNGDRFNPIGINGTKKLKDIFIDMKIERDLRDKIPLICFDNEIAWIVGHKMSNKFTIKENTRQILEIKYEGEEV</sequence>
<dbReference type="NCBIfam" id="TIGR02433">
    <property type="entry name" value="lysidine_TilS_C"/>
    <property type="match status" value="1"/>
</dbReference>
<keyword evidence="11" id="KW-1185">Reference proteome</keyword>
<evidence type="ECO:0000256" key="3">
    <source>
        <dbReference type="ARBA" id="ARBA00022598"/>
    </source>
</evidence>
<dbReference type="SUPFAM" id="SSF82829">
    <property type="entry name" value="MesJ substrate recognition domain-like"/>
    <property type="match status" value="1"/>
</dbReference>
<organism evidence="10 11">
    <name type="scientific">Clostridium acidisoli DSM 12555</name>
    <dbReference type="NCBI Taxonomy" id="1121291"/>
    <lineage>
        <taxon>Bacteria</taxon>
        <taxon>Bacillati</taxon>
        <taxon>Bacillota</taxon>
        <taxon>Clostridia</taxon>
        <taxon>Eubacteriales</taxon>
        <taxon>Clostridiaceae</taxon>
        <taxon>Clostridium</taxon>
    </lineage>
</organism>
<dbReference type="InterPro" id="IPR020825">
    <property type="entry name" value="Phe-tRNA_synthase-like_B3/B4"/>
</dbReference>
<dbReference type="PANTHER" id="PTHR43033">
    <property type="entry name" value="TRNA(ILE)-LYSIDINE SYNTHASE-RELATED"/>
    <property type="match status" value="1"/>
</dbReference>
<reference evidence="10 11" key="1">
    <citation type="submission" date="2017-04" db="EMBL/GenBank/DDBJ databases">
        <authorList>
            <person name="Afonso C.L."/>
            <person name="Miller P.J."/>
            <person name="Scott M.A."/>
            <person name="Spackman E."/>
            <person name="Goraichik I."/>
            <person name="Dimitrov K.M."/>
            <person name="Suarez D.L."/>
            <person name="Swayne D.E."/>
        </authorList>
    </citation>
    <scope>NUCLEOTIDE SEQUENCE [LARGE SCALE GENOMIC DNA]</scope>
    <source>
        <strain evidence="10 11">DSM 12555</strain>
    </source>
</reference>
<comment type="catalytic activity">
    <reaction evidence="7 8">
        <text>cytidine(34) in tRNA(Ile2) + L-lysine + ATP = lysidine(34) in tRNA(Ile2) + AMP + diphosphate + H(+)</text>
        <dbReference type="Rhea" id="RHEA:43744"/>
        <dbReference type="Rhea" id="RHEA-COMP:10625"/>
        <dbReference type="Rhea" id="RHEA-COMP:10670"/>
        <dbReference type="ChEBI" id="CHEBI:15378"/>
        <dbReference type="ChEBI" id="CHEBI:30616"/>
        <dbReference type="ChEBI" id="CHEBI:32551"/>
        <dbReference type="ChEBI" id="CHEBI:33019"/>
        <dbReference type="ChEBI" id="CHEBI:82748"/>
        <dbReference type="ChEBI" id="CHEBI:83665"/>
        <dbReference type="ChEBI" id="CHEBI:456215"/>
        <dbReference type="EC" id="6.3.4.19"/>
    </reaction>
</comment>
<evidence type="ECO:0000313" key="11">
    <source>
        <dbReference type="Proteomes" id="UP000192468"/>
    </source>
</evidence>
<keyword evidence="6 8" id="KW-0067">ATP-binding</keyword>
<evidence type="ECO:0000256" key="6">
    <source>
        <dbReference type="ARBA" id="ARBA00022840"/>
    </source>
</evidence>
<dbReference type="GO" id="GO:0006400">
    <property type="term" value="P:tRNA modification"/>
    <property type="evidence" value="ECO:0007669"/>
    <property type="project" value="UniProtKB-UniRule"/>
</dbReference>
<keyword evidence="5 8" id="KW-0547">Nucleotide-binding</keyword>
<dbReference type="InterPro" id="IPR012795">
    <property type="entry name" value="tRNA_Ile_lys_synt_N"/>
</dbReference>
<gene>
    <name evidence="8" type="primary">tilS</name>
    <name evidence="10" type="ORF">SAMN02745134_03740</name>
</gene>
<dbReference type="Pfam" id="PF01171">
    <property type="entry name" value="ATP_bind_3"/>
    <property type="match status" value="1"/>
</dbReference>
<evidence type="ECO:0000256" key="4">
    <source>
        <dbReference type="ARBA" id="ARBA00022694"/>
    </source>
</evidence>
<dbReference type="HAMAP" id="MF_01161">
    <property type="entry name" value="tRNA_Ile_lys_synt"/>
    <property type="match status" value="1"/>
</dbReference>
<protein>
    <recommendedName>
        <fullName evidence="8">tRNA(Ile)-lysidine synthase</fullName>
        <ecNumber evidence="8">6.3.4.19</ecNumber>
    </recommendedName>
    <alternativeName>
        <fullName evidence="8">tRNA(Ile)-2-lysyl-cytidine synthase</fullName>
    </alternativeName>
    <alternativeName>
        <fullName evidence="8">tRNA(Ile)-lysidine synthetase</fullName>
    </alternativeName>
</protein>
<keyword evidence="4 8" id="KW-0819">tRNA processing</keyword>
<dbReference type="PANTHER" id="PTHR43033:SF1">
    <property type="entry name" value="TRNA(ILE)-LYSIDINE SYNTHASE-RELATED"/>
    <property type="match status" value="1"/>
</dbReference>
<dbReference type="AlphaFoldDB" id="A0A1W1XZM3"/>
<dbReference type="EMBL" id="FWXH01000033">
    <property type="protein sequence ID" value="SMC28981.1"/>
    <property type="molecule type" value="Genomic_DNA"/>
</dbReference>
<dbReference type="InterPro" id="IPR014729">
    <property type="entry name" value="Rossmann-like_a/b/a_fold"/>
</dbReference>
<name>A0A1W1XZM3_9CLOT</name>
<dbReference type="InterPro" id="IPR012094">
    <property type="entry name" value="tRNA_Ile_lys_synt"/>
</dbReference>
<comment type="similarity">
    <text evidence="8">Belongs to the tRNA(Ile)-lysidine synthase family.</text>
</comment>
<evidence type="ECO:0000256" key="2">
    <source>
        <dbReference type="ARBA" id="ARBA00022490"/>
    </source>
</evidence>
<comment type="subcellular location">
    <subcellularLocation>
        <location evidence="1 8">Cytoplasm</location>
    </subcellularLocation>
</comment>
<feature type="domain" description="Lysidine-tRNA(Ile) synthetase C-terminal" evidence="9">
    <location>
        <begin position="381"/>
        <end position="453"/>
    </location>
</feature>
<dbReference type="SMART" id="SM00977">
    <property type="entry name" value="TilS_C"/>
    <property type="match status" value="1"/>
</dbReference>
<proteinExistence type="inferred from homology"/>
<dbReference type="Gene3D" id="3.40.50.620">
    <property type="entry name" value="HUPs"/>
    <property type="match status" value="1"/>
</dbReference>
<dbReference type="OrthoDB" id="9807403at2"/>
<keyword evidence="3 8" id="KW-0436">Ligase</keyword>
<keyword evidence="2 8" id="KW-0963">Cytoplasm</keyword>
<dbReference type="InterPro" id="IPR011063">
    <property type="entry name" value="TilS/TtcA_N"/>
</dbReference>
<dbReference type="EC" id="6.3.4.19" evidence="8"/>
<accession>A0A1W1XZM3</accession>
<dbReference type="CDD" id="cd01992">
    <property type="entry name" value="TilS_N"/>
    <property type="match status" value="1"/>
</dbReference>
<dbReference type="Pfam" id="PF11734">
    <property type="entry name" value="TilS_C"/>
    <property type="match status" value="1"/>
</dbReference>
<dbReference type="Gene3D" id="3.50.40.10">
    <property type="entry name" value="Phenylalanyl-trna Synthetase, Chain B, domain 3"/>
    <property type="match status" value="1"/>
</dbReference>
<dbReference type="GO" id="GO:0032267">
    <property type="term" value="F:tRNA(Ile)-lysidine synthase activity"/>
    <property type="evidence" value="ECO:0007669"/>
    <property type="project" value="UniProtKB-EC"/>
</dbReference>
<evidence type="ECO:0000256" key="8">
    <source>
        <dbReference type="HAMAP-Rule" id="MF_01161"/>
    </source>
</evidence>
<comment type="domain">
    <text evidence="8">The N-terminal region contains the highly conserved SGGXDS motif, predicted to be a P-loop motif involved in ATP binding.</text>
</comment>
<comment type="function">
    <text evidence="8">Ligates lysine onto the cytidine present at position 34 of the AUA codon-specific tRNA(Ile) that contains the anticodon CAU, in an ATP-dependent manner. Cytidine is converted to lysidine, thus changing the amino acid specificity of the tRNA from methionine to isoleucine.</text>
</comment>
<feature type="binding site" evidence="8">
    <location>
        <begin position="26"/>
        <end position="31"/>
    </location>
    <ligand>
        <name>ATP</name>
        <dbReference type="ChEBI" id="CHEBI:30616"/>
    </ligand>
</feature>
<dbReference type="Proteomes" id="UP000192468">
    <property type="component" value="Unassembled WGS sequence"/>
</dbReference>
<dbReference type="InterPro" id="IPR012796">
    <property type="entry name" value="Lysidine-tRNA-synth_C"/>
</dbReference>